<proteinExistence type="predicted"/>
<dbReference type="NCBIfam" id="NF040941">
    <property type="entry name" value="GGGWT_bact"/>
    <property type="match status" value="1"/>
</dbReference>
<comment type="caution">
    <text evidence="3">The sequence shown here is derived from an EMBL/GenBank/DDBJ whole genome shotgun (WGS) entry which is preliminary data.</text>
</comment>
<dbReference type="GO" id="GO:0005615">
    <property type="term" value="C:extracellular space"/>
    <property type="evidence" value="ECO:0007669"/>
    <property type="project" value="TreeGrafter"/>
</dbReference>
<keyword evidence="4" id="KW-1185">Reference proteome</keyword>
<name>A0A8B6DCT7_MYTGA</name>
<dbReference type="Proteomes" id="UP000596742">
    <property type="component" value="Unassembled WGS sequence"/>
</dbReference>
<dbReference type="PROSITE" id="PS51406">
    <property type="entry name" value="FIBRINOGEN_C_2"/>
    <property type="match status" value="1"/>
</dbReference>
<dbReference type="InterPro" id="IPR050373">
    <property type="entry name" value="Fibrinogen_C-term_domain"/>
</dbReference>
<dbReference type="Pfam" id="PF00147">
    <property type="entry name" value="Fibrinogen_C"/>
    <property type="match status" value="1"/>
</dbReference>
<dbReference type="AlphaFoldDB" id="A0A8B6DCT7"/>
<organism evidence="3 4">
    <name type="scientific">Mytilus galloprovincialis</name>
    <name type="common">Mediterranean mussel</name>
    <dbReference type="NCBI Taxonomy" id="29158"/>
    <lineage>
        <taxon>Eukaryota</taxon>
        <taxon>Metazoa</taxon>
        <taxon>Spiralia</taxon>
        <taxon>Lophotrochozoa</taxon>
        <taxon>Mollusca</taxon>
        <taxon>Bivalvia</taxon>
        <taxon>Autobranchia</taxon>
        <taxon>Pteriomorphia</taxon>
        <taxon>Mytilida</taxon>
        <taxon>Mytiloidea</taxon>
        <taxon>Mytilidae</taxon>
        <taxon>Mytilinae</taxon>
        <taxon>Mytilus</taxon>
    </lineage>
</organism>
<sequence>MKHCCQLNTIFPLVVYCLFLHGELHGYVAALSSDTHDTGEKENADPLSIPLISDNGAPLVAMLDTNTINRKIKSYIKTLMRNMIQNFMQKQVQGIFKSSLEEDATIDFIRNITLQEIKNALNQQVQDNMEKTSLEENSTIDFIRNITLQEIKEQGKEDISSPSVVQYKDCTDLQRQTKKKLNDGVYTIYPGVSKPIHAYCDMTTDGGGWTVMLKRFGGSVNFKRTWVECENGFGDIHGEFCNKYTHMLTSSGKYELRVDMITYNKKYAVYKTFVVGDAASKYKLTVGDYSGNAGDRLINHNGMKFTTIDQDNDLMLYSNCADNNKGSWWYNKCSYCDLTRSKAKPYWRSVVSKPVMMIRKL</sequence>
<evidence type="ECO:0000259" key="2">
    <source>
        <dbReference type="PROSITE" id="PS51406"/>
    </source>
</evidence>
<keyword evidence="1" id="KW-0732">Signal</keyword>
<dbReference type="InterPro" id="IPR036056">
    <property type="entry name" value="Fibrinogen-like_C"/>
</dbReference>
<evidence type="ECO:0000313" key="3">
    <source>
        <dbReference type="EMBL" id="VDI17833.1"/>
    </source>
</evidence>
<feature type="domain" description="Fibrinogen C-terminal" evidence="2">
    <location>
        <begin position="161"/>
        <end position="333"/>
    </location>
</feature>
<accession>A0A8B6DCT7</accession>
<gene>
    <name evidence="3" type="ORF">MGAL_10B081630</name>
</gene>
<dbReference type="InterPro" id="IPR002181">
    <property type="entry name" value="Fibrinogen_a/b/g_C_dom"/>
</dbReference>
<protein>
    <recommendedName>
        <fullName evidence="2">Fibrinogen C-terminal domain-containing protein</fullName>
    </recommendedName>
</protein>
<dbReference type="OrthoDB" id="6182012at2759"/>
<evidence type="ECO:0000256" key="1">
    <source>
        <dbReference type="SAM" id="SignalP"/>
    </source>
</evidence>
<reference evidence="3" key="1">
    <citation type="submission" date="2018-11" db="EMBL/GenBank/DDBJ databases">
        <authorList>
            <person name="Alioto T."/>
            <person name="Alioto T."/>
        </authorList>
    </citation>
    <scope>NUCLEOTIDE SEQUENCE</scope>
</reference>
<dbReference type="SMART" id="SM00186">
    <property type="entry name" value="FBG"/>
    <property type="match status" value="1"/>
</dbReference>
<dbReference type="InterPro" id="IPR014716">
    <property type="entry name" value="Fibrinogen_a/b/g_C_1"/>
</dbReference>
<feature type="signal peptide" evidence="1">
    <location>
        <begin position="1"/>
        <end position="30"/>
    </location>
</feature>
<dbReference type="PANTHER" id="PTHR19143">
    <property type="entry name" value="FIBRINOGEN/TENASCIN/ANGIOPOEITIN"/>
    <property type="match status" value="1"/>
</dbReference>
<evidence type="ECO:0000313" key="4">
    <source>
        <dbReference type="Proteomes" id="UP000596742"/>
    </source>
</evidence>
<dbReference type="EMBL" id="UYJE01003262">
    <property type="protein sequence ID" value="VDI17833.1"/>
    <property type="molecule type" value="Genomic_DNA"/>
</dbReference>
<dbReference type="CDD" id="cd00087">
    <property type="entry name" value="FReD"/>
    <property type="match status" value="1"/>
</dbReference>
<dbReference type="Gene3D" id="3.90.215.10">
    <property type="entry name" value="Gamma Fibrinogen, chain A, domain 1"/>
    <property type="match status" value="1"/>
</dbReference>
<feature type="chain" id="PRO_5032435816" description="Fibrinogen C-terminal domain-containing protein" evidence="1">
    <location>
        <begin position="31"/>
        <end position="361"/>
    </location>
</feature>
<dbReference type="SUPFAM" id="SSF56496">
    <property type="entry name" value="Fibrinogen C-terminal domain-like"/>
    <property type="match status" value="1"/>
</dbReference>